<dbReference type="EMBL" id="BSXN01001396">
    <property type="protein sequence ID" value="GME72903.1"/>
    <property type="molecule type" value="Genomic_DNA"/>
</dbReference>
<evidence type="ECO:0000259" key="1">
    <source>
        <dbReference type="PROSITE" id="PS50263"/>
    </source>
</evidence>
<dbReference type="InterPro" id="IPR039703">
    <property type="entry name" value="Nta1"/>
</dbReference>
<dbReference type="SUPFAM" id="SSF56317">
    <property type="entry name" value="Carbon-nitrogen hydrolase"/>
    <property type="match status" value="1"/>
</dbReference>
<protein>
    <submittedName>
        <fullName evidence="2">Unnamed protein product</fullName>
    </submittedName>
</protein>
<dbReference type="Proteomes" id="UP001165120">
    <property type="component" value="Unassembled WGS sequence"/>
</dbReference>
<dbReference type="Gene3D" id="3.60.110.10">
    <property type="entry name" value="Carbon-nitrogen hydrolase"/>
    <property type="match status" value="1"/>
</dbReference>
<evidence type="ECO:0000313" key="2">
    <source>
        <dbReference type="EMBL" id="GME72903.1"/>
    </source>
</evidence>
<dbReference type="Pfam" id="PF00795">
    <property type="entry name" value="CN_hydrolase"/>
    <property type="match status" value="1"/>
</dbReference>
<evidence type="ECO:0000313" key="3">
    <source>
        <dbReference type="Proteomes" id="UP001165120"/>
    </source>
</evidence>
<sequence length="368" mass="42272">MRLRIAAVQVNPRLGKIEENIKKFTKIIENGLTDKSINKSLRTPDILILPELALTGYNFASKKDIEPYLEVQGKGTTYNWAKEISSKYNCHTLIGYPEKKYFTETPTPPQDTNDFKIYNSAVLVNPQGEIVHNYRKTFLYETDETWGCSESPTGFETFDFKIKGQKIKTTIGICMDLNPYNFKAPFDAFEFGNHVVKTDARLVLVPTAWMNTDFKDTWTQEQIKEWNDLYDKDEPIEYNIDANNKNEILYQKNEKENFMYKTNPIKHFKKEQADLSTGRYWLTRLNPLFTNNKPTSRLIAICNRTGMDKNLMYAGSSTIFKTNSGISSYDESSGGLIADFSLFGTMGQATEGLLVRDVELKDQDDEVL</sequence>
<comment type="caution">
    <text evidence="2">The sequence shown here is derived from an EMBL/GenBank/DDBJ whole genome shotgun (WGS) entry which is preliminary data.</text>
</comment>
<dbReference type="GO" id="GO:0070773">
    <property type="term" value="F:protein-N-terminal glutamine amidohydrolase activity"/>
    <property type="evidence" value="ECO:0007669"/>
    <property type="project" value="InterPro"/>
</dbReference>
<feature type="domain" description="CN hydrolase" evidence="1">
    <location>
        <begin position="3"/>
        <end position="360"/>
    </location>
</feature>
<dbReference type="InterPro" id="IPR036526">
    <property type="entry name" value="C-N_Hydrolase_sf"/>
</dbReference>
<organism evidence="2 3">
    <name type="scientific">Candida boidinii</name>
    <name type="common">Yeast</name>
    <dbReference type="NCBI Taxonomy" id="5477"/>
    <lineage>
        <taxon>Eukaryota</taxon>
        <taxon>Fungi</taxon>
        <taxon>Dikarya</taxon>
        <taxon>Ascomycota</taxon>
        <taxon>Saccharomycotina</taxon>
        <taxon>Pichiomycetes</taxon>
        <taxon>Pichiales</taxon>
        <taxon>Pichiaceae</taxon>
        <taxon>Ogataea</taxon>
        <taxon>Ogataea/Candida clade</taxon>
    </lineage>
</organism>
<gene>
    <name evidence="2" type="ORF">Cboi02_000380500</name>
</gene>
<dbReference type="GO" id="GO:0030163">
    <property type="term" value="P:protein catabolic process"/>
    <property type="evidence" value="ECO:0007669"/>
    <property type="project" value="TreeGrafter"/>
</dbReference>
<dbReference type="InterPro" id="IPR003010">
    <property type="entry name" value="C-N_Hydrolase"/>
</dbReference>
<keyword evidence="3" id="KW-1185">Reference proteome</keyword>
<dbReference type="PROSITE" id="PS50263">
    <property type="entry name" value="CN_HYDROLASE"/>
    <property type="match status" value="1"/>
</dbReference>
<dbReference type="PANTHER" id="PTHR11750">
    <property type="entry name" value="PROTEIN N-TERMINAL AMIDASE"/>
    <property type="match status" value="1"/>
</dbReference>
<dbReference type="PANTHER" id="PTHR11750:SF26">
    <property type="entry name" value="PROTEIN N-TERMINAL AMIDASE"/>
    <property type="match status" value="1"/>
</dbReference>
<dbReference type="GO" id="GO:0008418">
    <property type="term" value="F:protein-N-terminal asparagine amidohydrolase activity"/>
    <property type="evidence" value="ECO:0007669"/>
    <property type="project" value="InterPro"/>
</dbReference>
<reference evidence="2" key="1">
    <citation type="submission" date="2023-04" db="EMBL/GenBank/DDBJ databases">
        <title>Candida boidinii NBRC 10035.</title>
        <authorList>
            <person name="Ichikawa N."/>
            <person name="Sato H."/>
            <person name="Tonouchi N."/>
        </authorList>
    </citation>
    <scope>NUCLEOTIDE SEQUENCE</scope>
    <source>
        <strain evidence="2">NBRC 10035</strain>
    </source>
</reference>
<name>A0A9W6T1C8_CANBO</name>
<accession>A0A9W6T1C8</accession>
<proteinExistence type="predicted"/>
<dbReference type="AlphaFoldDB" id="A0A9W6T1C8"/>